<evidence type="ECO:0000313" key="2">
    <source>
        <dbReference type="Proteomes" id="UP001194729"/>
    </source>
</evidence>
<protein>
    <recommendedName>
        <fullName evidence="3">Secreted protein</fullName>
    </recommendedName>
</protein>
<reference evidence="1 2" key="1">
    <citation type="submission" date="2020-11" db="EMBL/GenBank/DDBJ databases">
        <title>P. mediterranea TC4 genome.</title>
        <authorList>
            <person name="Molmeret M."/>
        </authorList>
    </citation>
    <scope>NUCLEOTIDE SEQUENCE [LARGE SCALE GENOMIC DNA]</scope>
    <source>
        <strain evidence="1 2">TC4</strain>
    </source>
</reference>
<gene>
    <name evidence="1" type="ORF">FNJ87_08130</name>
</gene>
<sequence>MFFILLGLNVHAQRYNTASSYLQFIDSNHEKVINQTWNYMYSYSLEPNLQKRKGQRKVLENVLKKAIRNIEKEIPFDANLQKAAMKYLKDNLSIVQYDYVQLLKVDSQEAPEVDKNTIFRRIRNAMYQLRMDYDAAITDYASKHDLIINSNNNQLAQRMAATIKIYDHYNEMNFLVQQIKMAEAYLWQDITNLSPQEFSDRLADLDQTIKENQLKSHELSNSIDIKSLQLVYDSFSQSFGNKFMDHTGPILEYLEAVSLNDRTDIIAKTEAFNTAKTWFNLNRRDSYSSWSTETSKYIQDLISGL</sequence>
<dbReference type="EMBL" id="JADKYU010000418">
    <property type="protein sequence ID" value="MBF4984292.1"/>
    <property type="molecule type" value="Genomic_DNA"/>
</dbReference>
<name>A0ABS0A4I9_9FLAO</name>
<keyword evidence="2" id="KW-1185">Reference proteome</keyword>
<comment type="caution">
    <text evidence="1">The sequence shown here is derived from an EMBL/GenBank/DDBJ whole genome shotgun (WGS) entry which is preliminary data.</text>
</comment>
<proteinExistence type="predicted"/>
<accession>A0ABS0A4I9</accession>
<organism evidence="1 2">
    <name type="scientific">Nonlabens mediterrranea</name>
    <dbReference type="NCBI Taxonomy" id="1419947"/>
    <lineage>
        <taxon>Bacteria</taxon>
        <taxon>Pseudomonadati</taxon>
        <taxon>Bacteroidota</taxon>
        <taxon>Flavobacteriia</taxon>
        <taxon>Flavobacteriales</taxon>
        <taxon>Flavobacteriaceae</taxon>
        <taxon>Nonlabens</taxon>
    </lineage>
</organism>
<dbReference type="Proteomes" id="UP001194729">
    <property type="component" value="Unassembled WGS sequence"/>
</dbReference>
<evidence type="ECO:0000313" key="1">
    <source>
        <dbReference type="EMBL" id="MBF4984292.1"/>
    </source>
</evidence>
<evidence type="ECO:0008006" key="3">
    <source>
        <dbReference type="Google" id="ProtNLM"/>
    </source>
</evidence>